<reference evidence="2" key="1">
    <citation type="submission" date="2016-06" db="EMBL/GenBank/DDBJ databases">
        <title>Parallel loss of symbiosis genes in relatives of nitrogen-fixing non-legume Parasponia.</title>
        <authorList>
            <person name="Van Velzen R."/>
            <person name="Holmer R."/>
            <person name="Bu F."/>
            <person name="Rutten L."/>
            <person name="Van Zeijl A."/>
            <person name="Liu W."/>
            <person name="Santuari L."/>
            <person name="Cao Q."/>
            <person name="Sharma T."/>
            <person name="Shen D."/>
            <person name="Roswanjaya Y."/>
            <person name="Wardhani T."/>
            <person name="Kalhor M.S."/>
            <person name="Jansen J."/>
            <person name="Van den Hoogen J."/>
            <person name="Gungor B."/>
            <person name="Hartog M."/>
            <person name="Hontelez J."/>
            <person name="Verver J."/>
            <person name="Yang W.-C."/>
            <person name="Schijlen E."/>
            <person name="Repin R."/>
            <person name="Schilthuizen M."/>
            <person name="Schranz E."/>
            <person name="Heidstra R."/>
            <person name="Miyata K."/>
            <person name="Fedorova E."/>
            <person name="Kohlen W."/>
            <person name="Bisseling T."/>
            <person name="Smit S."/>
            <person name="Geurts R."/>
        </authorList>
    </citation>
    <scope>NUCLEOTIDE SEQUENCE [LARGE SCALE GENOMIC DNA]</scope>
    <source>
        <strain evidence="2">cv. RG33-2</strain>
    </source>
</reference>
<comment type="caution">
    <text evidence="1">The sequence shown here is derived from an EMBL/GenBank/DDBJ whole genome shotgun (WGS) entry which is preliminary data.</text>
</comment>
<evidence type="ECO:0000313" key="2">
    <source>
        <dbReference type="Proteomes" id="UP000237000"/>
    </source>
</evidence>
<keyword evidence="2" id="KW-1185">Reference proteome</keyword>
<evidence type="ECO:0000313" key="1">
    <source>
        <dbReference type="EMBL" id="PON82640.1"/>
    </source>
</evidence>
<gene>
    <name evidence="1" type="ORF">TorRG33x02_215690</name>
</gene>
<organism evidence="1 2">
    <name type="scientific">Trema orientale</name>
    <name type="common">Charcoal tree</name>
    <name type="synonym">Celtis orientalis</name>
    <dbReference type="NCBI Taxonomy" id="63057"/>
    <lineage>
        <taxon>Eukaryota</taxon>
        <taxon>Viridiplantae</taxon>
        <taxon>Streptophyta</taxon>
        <taxon>Embryophyta</taxon>
        <taxon>Tracheophyta</taxon>
        <taxon>Spermatophyta</taxon>
        <taxon>Magnoliopsida</taxon>
        <taxon>eudicotyledons</taxon>
        <taxon>Gunneridae</taxon>
        <taxon>Pentapetalae</taxon>
        <taxon>rosids</taxon>
        <taxon>fabids</taxon>
        <taxon>Rosales</taxon>
        <taxon>Cannabaceae</taxon>
        <taxon>Trema</taxon>
    </lineage>
</organism>
<dbReference type="AlphaFoldDB" id="A0A2P5EAW8"/>
<dbReference type="InParanoid" id="A0A2P5EAW8"/>
<sequence length="94" mass="11108">MEQARVLPNDVTFIGLLTTCYLLIRTCGRWMEDLLSACKIHRRVTMREYAAKKLFFSCLGSCRKKIWILMEEGLSKDLGYSLIERVFVWDTRRI</sequence>
<dbReference type="EMBL" id="JXTC01000190">
    <property type="protein sequence ID" value="PON82640.1"/>
    <property type="molecule type" value="Genomic_DNA"/>
</dbReference>
<accession>A0A2P5EAW8</accession>
<protein>
    <submittedName>
        <fullName evidence="1">Uncharacterized protein</fullName>
    </submittedName>
</protein>
<dbReference type="OrthoDB" id="1422471at2759"/>
<proteinExistence type="predicted"/>
<dbReference type="Proteomes" id="UP000237000">
    <property type="component" value="Unassembled WGS sequence"/>
</dbReference>
<name>A0A2P5EAW8_TREOI</name>